<accession>A0A0C2MSZ1</accession>
<dbReference type="Proteomes" id="UP000031668">
    <property type="component" value="Unassembled WGS sequence"/>
</dbReference>
<organism evidence="1 2">
    <name type="scientific">Thelohanellus kitauei</name>
    <name type="common">Myxosporean</name>
    <dbReference type="NCBI Taxonomy" id="669202"/>
    <lineage>
        <taxon>Eukaryota</taxon>
        <taxon>Metazoa</taxon>
        <taxon>Cnidaria</taxon>
        <taxon>Myxozoa</taxon>
        <taxon>Myxosporea</taxon>
        <taxon>Bivalvulida</taxon>
        <taxon>Platysporina</taxon>
        <taxon>Myxobolidae</taxon>
        <taxon>Thelohanellus</taxon>
    </lineage>
</organism>
<evidence type="ECO:0000313" key="2">
    <source>
        <dbReference type="Proteomes" id="UP000031668"/>
    </source>
</evidence>
<proteinExistence type="predicted"/>
<protein>
    <submittedName>
        <fullName evidence="1">Uncharacterized protein</fullName>
    </submittedName>
</protein>
<dbReference type="AlphaFoldDB" id="A0A0C2MSZ1"/>
<dbReference type="EMBL" id="JWZT01004084">
    <property type="protein sequence ID" value="KII64817.1"/>
    <property type="molecule type" value="Genomic_DNA"/>
</dbReference>
<gene>
    <name evidence="1" type="ORF">RF11_08620</name>
</gene>
<keyword evidence="2" id="KW-1185">Reference proteome</keyword>
<comment type="caution">
    <text evidence="1">The sequence shown here is derived from an EMBL/GenBank/DDBJ whole genome shotgun (WGS) entry which is preliminary data.</text>
</comment>
<sequence length="174" mass="19616">MESLDNEGMNSFSQVTLMRALILRFLIINFGRARYDPDFYGIIVAAENFLFLKFTHLWSLLDPGWFATISSYIEPVHSRVQLQPIRASVIPLASWFSSRSTIRGYTATVDLCLKGSIDQFCYPSASLESNRCFQICSGTCRFVWIARASGLFTFASLSEALPKSLILGYWPLSA</sequence>
<reference evidence="1 2" key="1">
    <citation type="journal article" date="2014" name="Genome Biol. Evol.">
        <title>The genome of the myxosporean Thelohanellus kitauei shows adaptations to nutrient acquisition within its fish host.</title>
        <authorList>
            <person name="Yang Y."/>
            <person name="Xiong J."/>
            <person name="Zhou Z."/>
            <person name="Huo F."/>
            <person name="Miao W."/>
            <person name="Ran C."/>
            <person name="Liu Y."/>
            <person name="Zhang J."/>
            <person name="Feng J."/>
            <person name="Wang M."/>
            <person name="Wang M."/>
            <person name="Wang L."/>
            <person name="Yao B."/>
        </authorList>
    </citation>
    <scope>NUCLEOTIDE SEQUENCE [LARGE SCALE GENOMIC DNA]</scope>
    <source>
        <strain evidence="1">Wuqing</strain>
    </source>
</reference>
<evidence type="ECO:0000313" key="1">
    <source>
        <dbReference type="EMBL" id="KII64817.1"/>
    </source>
</evidence>
<name>A0A0C2MSZ1_THEKT</name>